<dbReference type="AlphaFoldDB" id="A0AAE1DJF1"/>
<name>A0AAE1DJF1_9GAST</name>
<reference evidence="1" key="1">
    <citation type="journal article" date="2023" name="G3 (Bethesda)">
        <title>A reference genome for the long-term kleptoplast-retaining sea slug Elysia crispata morphotype clarki.</title>
        <authorList>
            <person name="Eastman K.E."/>
            <person name="Pendleton A.L."/>
            <person name="Shaikh M.A."/>
            <person name="Suttiyut T."/>
            <person name="Ogas R."/>
            <person name="Tomko P."/>
            <person name="Gavelis G."/>
            <person name="Widhalm J.R."/>
            <person name="Wisecaver J.H."/>
        </authorList>
    </citation>
    <scope>NUCLEOTIDE SEQUENCE</scope>
    <source>
        <strain evidence="1">ECLA1</strain>
    </source>
</reference>
<accession>A0AAE1DJF1</accession>
<organism evidence="1 2">
    <name type="scientific">Elysia crispata</name>
    <name type="common">lettuce slug</name>
    <dbReference type="NCBI Taxonomy" id="231223"/>
    <lineage>
        <taxon>Eukaryota</taxon>
        <taxon>Metazoa</taxon>
        <taxon>Spiralia</taxon>
        <taxon>Lophotrochozoa</taxon>
        <taxon>Mollusca</taxon>
        <taxon>Gastropoda</taxon>
        <taxon>Heterobranchia</taxon>
        <taxon>Euthyneura</taxon>
        <taxon>Panpulmonata</taxon>
        <taxon>Sacoglossa</taxon>
        <taxon>Placobranchoidea</taxon>
        <taxon>Plakobranchidae</taxon>
        <taxon>Elysia</taxon>
    </lineage>
</organism>
<evidence type="ECO:0000313" key="1">
    <source>
        <dbReference type="EMBL" id="KAK3772020.1"/>
    </source>
</evidence>
<sequence length="90" mass="9794">MRIGSTLTVKTIGETVGSWLNEKTTGLRTVSTFTLRKNFHDRSLLLTQVLLLGQPTPELGLTPDELTGGISGKRQRVEVFKPSTTAPVLS</sequence>
<dbReference type="Proteomes" id="UP001283361">
    <property type="component" value="Unassembled WGS sequence"/>
</dbReference>
<keyword evidence="2" id="KW-1185">Reference proteome</keyword>
<proteinExistence type="predicted"/>
<dbReference type="EMBL" id="JAWDGP010003662">
    <property type="protein sequence ID" value="KAK3772020.1"/>
    <property type="molecule type" value="Genomic_DNA"/>
</dbReference>
<comment type="caution">
    <text evidence="1">The sequence shown here is derived from an EMBL/GenBank/DDBJ whole genome shotgun (WGS) entry which is preliminary data.</text>
</comment>
<evidence type="ECO:0000313" key="2">
    <source>
        <dbReference type="Proteomes" id="UP001283361"/>
    </source>
</evidence>
<protein>
    <submittedName>
        <fullName evidence="1">Uncharacterized protein</fullName>
    </submittedName>
</protein>
<gene>
    <name evidence="1" type="ORF">RRG08_008258</name>
</gene>